<feature type="region of interest" description="Disordered" evidence="1">
    <location>
        <begin position="84"/>
        <end position="107"/>
    </location>
</feature>
<evidence type="ECO:0000313" key="3">
    <source>
        <dbReference type="Proteomes" id="UP000250235"/>
    </source>
</evidence>
<keyword evidence="2" id="KW-0418">Kinase</keyword>
<dbReference type="EMBL" id="KV017515">
    <property type="protein sequence ID" value="KZV18125.1"/>
    <property type="molecule type" value="Genomic_DNA"/>
</dbReference>
<dbReference type="Proteomes" id="UP000250235">
    <property type="component" value="Unassembled WGS sequence"/>
</dbReference>
<accession>A0A2Z7A9T6</accession>
<gene>
    <name evidence="2" type="ORF">F511_25451</name>
</gene>
<keyword evidence="3" id="KW-1185">Reference proteome</keyword>
<reference evidence="2 3" key="1">
    <citation type="journal article" date="2015" name="Proc. Natl. Acad. Sci. U.S.A.">
        <title>The resurrection genome of Boea hygrometrica: A blueprint for survival of dehydration.</title>
        <authorList>
            <person name="Xiao L."/>
            <person name="Yang G."/>
            <person name="Zhang L."/>
            <person name="Yang X."/>
            <person name="Zhao S."/>
            <person name="Ji Z."/>
            <person name="Zhou Q."/>
            <person name="Hu M."/>
            <person name="Wang Y."/>
            <person name="Chen M."/>
            <person name="Xu Y."/>
            <person name="Jin H."/>
            <person name="Xiao X."/>
            <person name="Hu G."/>
            <person name="Bao F."/>
            <person name="Hu Y."/>
            <person name="Wan P."/>
            <person name="Li L."/>
            <person name="Deng X."/>
            <person name="Kuang T."/>
            <person name="Xiang C."/>
            <person name="Zhu J.K."/>
            <person name="Oliver M.J."/>
            <person name="He Y."/>
        </authorList>
    </citation>
    <scope>NUCLEOTIDE SEQUENCE [LARGE SCALE GENOMIC DNA]</scope>
    <source>
        <strain evidence="3">cv. XS01</strain>
    </source>
</reference>
<sequence length="213" mass="24471">MRKEPRRNVVKELTRRIVVKKPDDGFAQILIQTAQEKKSIPVAEYTSSRVPVAVYPVAGYSALHIQSTGNPDAGETRRWSLATGKHKPDAGLLRKNKPDEEKHPDERYNSRLTSRWKLMLAIAKRCRSNKLKRQRFAFALRLSRRILRCDNQQGATVFYLTSRGSVVVFEKEPVAGITHMLKRNQQVHSFKCFQVAELPTMKEELISNVEDDK</sequence>
<protein>
    <submittedName>
        <fullName evidence="2">Putative inactive receptor kinase</fullName>
    </submittedName>
</protein>
<proteinExistence type="predicted"/>
<evidence type="ECO:0000256" key="1">
    <source>
        <dbReference type="SAM" id="MobiDB-lite"/>
    </source>
</evidence>
<dbReference type="GO" id="GO:0016301">
    <property type="term" value="F:kinase activity"/>
    <property type="evidence" value="ECO:0007669"/>
    <property type="project" value="UniProtKB-KW"/>
</dbReference>
<feature type="compositionally biased region" description="Basic and acidic residues" evidence="1">
    <location>
        <begin position="96"/>
        <end position="107"/>
    </location>
</feature>
<keyword evidence="2" id="KW-0675">Receptor</keyword>
<organism evidence="2 3">
    <name type="scientific">Dorcoceras hygrometricum</name>
    <dbReference type="NCBI Taxonomy" id="472368"/>
    <lineage>
        <taxon>Eukaryota</taxon>
        <taxon>Viridiplantae</taxon>
        <taxon>Streptophyta</taxon>
        <taxon>Embryophyta</taxon>
        <taxon>Tracheophyta</taxon>
        <taxon>Spermatophyta</taxon>
        <taxon>Magnoliopsida</taxon>
        <taxon>eudicotyledons</taxon>
        <taxon>Gunneridae</taxon>
        <taxon>Pentapetalae</taxon>
        <taxon>asterids</taxon>
        <taxon>lamiids</taxon>
        <taxon>Lamiales</taxon>
        <taxon>Gesneriaceae</taxon>
        <taxon>Didymocarpoideae</taxon>
        <taxon>Trichosporeae</taxon>
        <taxon>Loxocarpinae</taxon>
        <taxon>Dorcoceras</taxon>
    </lineage>
</organism>
<keyword evidence="2" id="KW-0808">Transferase</keyword>
<name>A0A2Z7A9T6_9LAMI</name>
<evidence type="ECO:0000313" key="2">
    <source>
        <dbReference type="EMBL" id="KZV18125.1"/>
    </source>
</evidence>
<dbReference type="AlphaFoldDB" id="A0A2Z7A9T6"/>